<accession>A0A0J1JHU1</accession>
<dbReference type="GO" id="GO:0003700">
    <property type="term" value="F:DNA-binding transcription factor activity"/>
    <property type="evidence" value="ECO:0007669"/>
    <property type="project" value="InterPro"/>
</dbReference>
<dbReference type="SUPFAM" id="SSF46785">
    <property type="entry name" value="Winged helix' DNA-binding domain"/>
    <property type="match status" value="1"/>
</dbReference>
<dbReference type="Pfam" id="PF00126">
    <property type="entry name" value="HTH_1"/>
    <property type="match status" value="1"/>
</dbReference>
<dbReference type="PANTHER" id="PTHR30537:SF26">
    <property type="entry name" value="GLYCINE CLEAVAGE SYSTEM TRANSCRIPTIONAL ACTIVATOR"/>
    <property type="match status" value="1"/>
</dbReference>
<dbReference type="NCBIfam" id="NF008352">
    <property type="entry name" value="PRK11139.1"/>
    <property type="match status" value="1"/>
</dbReference>
<sequence length="326" mass="36332">MSRRLPPLNSLKVFEAAARHLSFTRAAEELFVTQAAVSHQIKALEEFLGLKLFRRRNRSLLLTEEGQSYFLDIKDIFSAIAEATDRVLERGSKGALTISLPPSFAIQWLVPRLADFNEQHPDVDVRIKAVDLDEGSLTEDVDVAIYYGRGNWPGLRADKLYQEFLLPVCSPMLLTGPKPLRTLDDLKLHTLLHDTSRKEWKNYVRQHGIEGTNVNQGPIFSHSTMVLQAAAHGQGIALGNNVLAQPELDAGRLVCPFDEVLMSKNAFYVVCQERQAETGRIQIFRDWVLAKAAREQEDLPDLETGDDNAVLAESGAEAGTGRDGNE</sequence>
<dbReference type="InterPro" id="IPR000847">
    <property type="entry name" value="LysR_HTH_N"/>
</dbReference>
<name>A0A0J1JHU1_9GAMM</name>
<evidence type="ECO:0000256" key="5">
    <source>
        <dbReference type="SAM" id="MobiDB-lite"/>
    </source>
</evidence>
<dbReference type="InterPro" id="IPR036390">
    <property type="entry name" value="WH_DNA-bd_sf"/>
</dbReference>
<proteinExistence type="inferred from homology"/>
<dbReference type="PATRIC" id="fig|754436.4.peg.1610"/>
<comment type="caution">
    <text evidence="7">The sequence shown here is derived from an EMBL/GenBank/DDBJ whole genome shotgun (WGS) entry which is preliminary data.</text>
</comment>
<dbReference type="InterPro" id="IPR058163">
    <property type="entry name" value="LysR-type_TF_proteobact-type"/>
</dbReference>
<keyword evidence="8" id="KW-1185">Reference proteome</keyword>
<keyword evidence="4" id="KW-0804">Transcription</keyword>
<gene>
    <name evidence="7" type="ORF">ABT58_07570</name>
</gene>
<dbReference type="GO" id="GO:0006351">
    <property type="term" value="P:DNA-templated transcription"/>
    <property type="evidence" value="ECO:0007669"/>
    <property type="project" value="TreeGrafter"/>
</dbReference>
<evidence type="ECO:0000313" key="8">
    <source>
        <dbReference type="Proteomes" id="UP000036426"/>
    </source>
</evidence>
<evidence type="ECO:0000256" key="4">
    <source>
        <dbReference type="ARBA" id="ARBA00023163"/>
    </source>
</evidence>
<protein>
    <submittedName>
        <fullName evidence="7">Transcriptional regulator</fullName>
    </submittedName>
</protein>
<dbReference type="PROSITE" id="PS50931">
    <property type="entry name" value="HTH_LYSR"/>
    <property type="match status" value="1"/>
</dbReference>
<feature type="region of interest" description="Disordered" evidence="5">
    <location>
        <begin position="296"/>
        <end position="326"/>
    </location>
</feature>
<evidence type="ECO:0000256" key="3">
    <source>
        <dbReference type="ARBA" id="ARBA00023125"/>
    </source>
</evidence>
<dbReference type="FunFam" id="3.40.190.10:FF:000017">
    <property type="entry name" value="Glycine cleavage system transcriptional activator"/>
    <property type="match status" value="1"/>
</dbReference>
<keyword evidence="3" id="KW-0238">DNA-binding</keyword>
<dbReference type="AlphaFoldDB" id="A0A0J1JHU1"/>
<evidence type="ECO:0000256" key="2">
    <source>
        <dbReference type="ARBA" id="ARBA00023015"/>
    </source>
</evidence>
<evidence type="ECO:0000259" key="6">
    <source>
        <dbReference type="PROSITE" id="PS50931"/>
    </source>
</evidence>
<dbReference type="PRINTS" id="PR00039">
    <property type="entry name" value="HTHLYSR"/>
</dbReference>
<organism evidence="7 8">
    <name type="scientific">Photobacterium aphoticum</name>
    <dbReference type="NCBI Taxonomy" id="754436"/>
    <lineage>
        <taxon>Bacteria</taxon>
        <taxon>Pseudomonadati</taxon>
        <taxon>Pseudomonadota</taxon>
        <taxon>Gammaproteobacteria</taxon>
        <taxon>Vibrionales</taxon>
        <taxon>Vibrionaceae</taxon>
        <taxon>Photobacterium</taxon>
    </lineage>
</organism>
<dbReference type="GO" id="GO:0043565">
    <property type="term" value="F:sequence-specific DNA binding"/>
    <property type="evidence" value="ECO:0007669"/>
    <property type="project" value="TreeGrafter"/>
</dbReference>
<dbReference type="SUPFAM" id="SSF53850">
    <property type="entry name" value="Periplasmic binding protein-like II"/>
    <property type="match status" value="1"/>
</dbReference>
<dbReference type="PANTHER" id="PTHR30537">
    <property type="entry name" value="HTH-TYPE TRANSCRIPTIONAL REGULATOR"/>
    <property type="match status" value="1"/>
</dbReference>
<dbReference type="Pfam" id="PF03466">
    <property type="entry name" value="LysR_substrate"/>
    <property type="match status" value="1"/>
</dbReference>
<dbReference type="CDD" id="cd08432">
    <property type="entry name" value="PBP2_GcdR_TrpI_HvrB_AmpR_like"/>
    <property type="match status" value="1"/>
</dbReference>
<comment type="similarity">
    <text evidence="1">Belongs to the LysR transcriptional regulatory family.</text>
</comment>
<dbReference type="EMBL" id="LDOV01000012">
    <property type="protein sequence ID" value="KLV01497.1"/>
    <property type="molecule type" value="Genomic_DNA"/>
</dbReference>
<feature type="domain" description="HTH lysR-type" evidence="6">
    <location>
        <begin position="6"/>
        <end position="63"/>
    </location>
</feature>
<keyword evidence="2" id="KW-0805">Transcription regulation</keyword>
<dbReference type="Gene3D" id="1.10.10.10">
    <property type="entry name" value="Winged helix-like DNA-binding domain superfamily/Winged helix DNA-binding domain"/>
    <property type="match status" value="1"/>
</dbReference>
<dbReference type="FunFam" id="1.10.10.10:FF:000038">
    <property type="entry name" value="Glycine cleavage system transcriptional activator"/>
    <property type="match status" value="1"/>
</dbReference>
<evidence type="ECO:0000256" key="1">
    <source>
        <dbReference type="ARBA" id="ARBA00009437"/>
    </source>
</evidence>
<reference evidence="7 8" key="1">
    <citation type="submission" date="2015-05" db="EMBL/GenBank/DDBJ databases">
        <title>Photobacterium galathea sp. nov.</title>
        <authorList>
            <person name="Machado H."/>
            <person name="Gram L."/>
        </authorList>
    </citation>
    <scope>NUCLEOTIDE SEQUENCE [LARGE SCALE GENOMIC DNA]</scope>
    <source>
        <strain evidence="7 8">DSM 25995</strain>
    </source>
</reference>
<evidence type="ECO:0000313" key="7">
    <source>
        <dbReference type="EMBL" id="KLV01497.1"/>
    </source>
</evidence>
<dbReference type="Proteomes" id="UP000036426">
    <property type="component" value="Unassembled WGS sequence"/>
</dbReference>
<dbReference type="RefSeq" id="WP_047873791.1">
    <property type="nucleotide sequence ID" value="NZ_BMYC01000019.1"/>
</dbReference>
<dbReference type="Gene3D" id="3.40.190.10">
    <property type="entry name" value="Periplasmic binding protein-like II"/>
    <property type="match status" value="2"/>
</dbReference>
<dbReference type="InterPro" id="IPR036388">
    <property type="entry name" value="WH-like_DNA-bd_sf"/>
</dbReference>
<dbReference type="InterPro" id="IPR005119">
    <property type="entry name" value="LysR_subst-bd"/>
</dbReference>